<dbReference type="AlphaFoldDB" id="A0A7W9M3X4"/>
<dbReference type="Proteomes" id="UP000552097">
    <property type="component" value="Unassembled WGS sequence"/>
</dbReference>
<dbReference type="RefSeq" id="WP_184925918.1">
    <property type="nucleotide sequence ID" value="NZ_JACHMO010000001.1"/>
</dbReference>
<keyword evidence="2" id="KW-1185">Reference proteome</keyword>
<evidence type="ECO:0000313" key="2">
    <source>
        <dbReference type="Proteomes" id="UP000552097"/>
    </source>
</evidence>
<sequence length="140" mass="14914">MTTDRELLDALAHLVDNLDPTPRTLAAQARSALDERTGGTAMRLLSDSARVDPPGMRGRGGTRTLAFTGLDLRLDHVTGGLHATGLARAGAVAVARWPGGEVTAVIDPAGWFHVDRVPFGPVRFVLRGDGREHATPWFVA</sequence>
<dbReference type="EMBL" id="JACHMO010000001">
    <property type="protein sequence ID" value="MBB5806398.1"/>
    <property type="molecule type" value="Genomic_DNA"/>
</dbReference>
<organism evidence="1 2">
    <name type="scientific">Saccharothrix ecbatanensis</name>
    <dbReference type="NCBI Taxonomy" id="1105145"/>
    <lineage>
        <taxon>Bacteria</taxon>
        <taxon>Bacillati</taxon>
        <taxon>Actinomycetota</taxon>
        <taxon>Actinomycetes</taxon>
        <taxon>Pseudonocardiales</taxon>
        <taxon>Pseudonocardiaceae</taxon>
        <taxon>Saccharothrix</taxon>
    </lineage>
</organism>
<reference evidence="1 2" key="1">
    <citation type="submission" date="2020-08" db="EMBL/GenBank/DDBJ databases">
        <title>Sequencing the genomes of 1000 actinobacteria strains.</title>
        <authorList>
            <person name="Klenk H.-P."/>
        </authorList>
    </citation>
    <scope>NUCLEOTIDE SEQUENCE [LARGE SCALE GENOMIC DNA]</scope>
    <source>
        <strain evidence="1 2">DSM 45486</strain>
    </source>
</reference>
<comment type="caution">
    <text evidence="1">The sequence shown here is derived from an EMBL/GenBank/DDBJ whole genome shotgun (WGS) entry which is preliminary data.</text>
</comment>
<name>A0A7W9M3X4_9PSEU</name>
<accession>A0A7W9M3X4</accession>
<proteinExistence type="predicted"/>
<protein>
    <submittedName>
        <fullName evidence="1">Uncharacterized protein</fullName>
    </submittedName>
</protein>
<gene>
    <name evidence="1" type="ORF">F4560_006166</name>
</gene>
<evidence type="ECO:0000313" key="1">
    <source>
        <dbReference type="EMBL" id="MBB5806398.1"/>
    </source>
</evidence>